<dbReference type="HOGENOM" id="CLU_1794752_0_0_3"/>
<reference evidence="1 2" key="1">
    <citation type="journal article" date="2003" name="Nature">
        <title>Genome divergence in two Prochlorococcus ecotypes reflects oceanic niche differentiation.</title>
        <authorList>
            <person name="Rocap G."/>
            <person name="Larimer F.W."/>
            <person name="Lamerdin J.E."/>
            <person name="Malfatti S."/>
            <person name="Chain P."/>
            <person name="Ahlgren N.A."/>
            <person name="Arellano A."/>
            <person name="Coleman M."/>
            <person name="Hauser L."/>
            <person name="Hess W.R."/>
            <person name="Johnson Z.I."/>
            <person name="Land M.L."/>
            <person name="Lindell D."/>
            <person name="Post A.F."/>
            <person name="Regala W."/>
            <person name="Shah M."/>
            <person name="Shaw S.L."/>
            <person name="Steglich C."/>
            <person name="Sullivan M.B."/>
            <person name="Ting C.S."/>
            <person name="Tolonen A."/>
            <person name="Webb E.A."/>
            <person name="Zinser E.R."/>
            <person name="Chisholm S.W."/>
        </authorList>
    </citation>
    <scope>NUCLEOTIDE SEQUENCE [LARGE SCALE GENOMIC DNA]</scope>
    <source>
        <strain evidence="2">MIT 9313</strain>
    </source>
</reference>
<name>Q7V776_PROMM</name>
<gene>
    <name evidence="1" type="ordered locus">PMT_0881</name>
</gene>
<sequence>MLHFYSLASLTTQEIPKHQLSVDRLDPGQPWECLALAINPCVYLIDPNHILYIVKASIFVKTKKKSVVSLANLALWIDITFPPAWHETPLLGETARSKNLLLGDVAAGWLRDSVFVCVESLTIKTSNMNFSSIEVNYLKAPQLH</sequence>
<dbReference type="Proteomes" id="UP000001423">
    <property type="component" value="Chromosome"/>
</dbReference>
<organism evidence="1 2">
    <name type="scientific">Prochlorococcus marinus (strain MIT 9313)</name>
    <dbReference type="NCBI Taxonomy" id="74547"/>
    <lineage>
        <taxon>Bacteria</taxon>
        <taxon>Bacillati</taxon>
        <taxon>Cyanobacteriota</taxon>
        <taxon>Cyanophyceae</taxon>
        <taxon>Synechococcales</taxon>
        <taxon>Prochlorococcaceae</taxon>
        <taxon>Prochlorococcus</taxon>
    </lineage>
</organism>
<protein>
    <submittedName>
        <fullName evidence="1">Uncharacterized protein</fullName>
    </submittedName>
</protein>
<dbReference type="EMBL" id="BX548175">
    <property type="protein sequence ID" value="CAE21056.1"/>
    <property type="molecule type" value="Genomic_DNA"/>
</dbReference>
<accession>Q7V776</accession>
<keyword evidence="2" id="KW-1185">Reference proteome</keyword>
<evidence type="ECO:0000313" key="2">
    <source>
        <dbReference type="Proteomes" id="UP000001423"/>
    </source>
</evidence>
<evidence type="ECO:0000313" key="1">
    <source>
        <dbReference type="EMBL" id="CAE21056.1"/>
    </source>
</evidence>
<dbReference type="AlphaFoldDB" id="Q7V776"/>
<dbReference type="KEGG" id="pmt:PMT_0881"/>
<proteinExistence type="predicted"/>